<protein>
    <submittedName>
        <fullName evidence="3">Uncharacterized protein</fullName>
    </submittedName>
</protein>
<dbReference type="InParanoid" id="A0A066V247"/>
<evidence type="ECO:0000256" key="1">
    <source>
        <dbReference type="SAM" id="MobiDB-lite"/>
    </source>
</evidence>
<dbReference type="AlphaFoldDB" id="A0A066V247"/>
<name>A0A066V247_TILAU</name>
<dbReference type="EMBL" id="JMSN01000209">
    <property type="protein sequence ID" value="KDN35531.1"/>
    <property type="molecule type" value="Genomic_DNA"/>
</dbReference>
<keyword evidence="2" id="KW-0732">Signal</keyword>
<feature type="signal peptide" evidence="2">
    <location>
        <begin position="1"/>
        <end position="22"/>
    </location>
</feature>
<evidence type="ECO:0000313" key="3">
    <source>
        <dbReference type="EMBL" id="KDN35531.1"/>
    </source>
</evidence>
<keyword evidence="4" id="KW-1185">Reference proteome</keyword>
<feature type="non-terminal residue" evidence="3">
    <location>
        <position position="128"/>
    </location>
</feature>
<feature type="region of interest" description="Disordered" evidence="1">
    <location>
        <begin position="41"/>
        <end position="86"/>
    </location>
</feature>
<feature type="compositionally biased region" description="Polar residues" evidence="1">
    <location>
        <begin position="60"/>
        <end position="78"/>
    </location>
</feature>
<feature type="compositionally biased region" description="Low complexity" evidence="1">
    <location>
        <begin position="44"/>
        <end position="59"/>
    </location>
</feature>
<feature type="chain" id="PRO_5001627758" evidence="2">
    <location>
        <begin position="23"/>
        <end position="128"/>
    </location>
</feature>
<comment type="caution">
    <text evidence="3">The sequence shown here is derived from an EMBL/GenBank/DDBJ whole genome shotgun (WGS) entry which is preliminary data.</text>
</comment>
<dbReference type="RefSeq" id="XP_013239809.1">
    <property type="nucleotide sequence ID" value="XM_013384355.1"/>
</dbReference>
<gene>
    <name evidence="3" type="ORF">K437DRAFT_296942</name>
</gene>
<reference evidence="3 4" key="1">
    <citation type="submission" date="2014-05" db="EMBL/GenBank/DDBJ databases">
        <title>Draft genome sequence of a rare smut relative, Tilletiaria anomala UBC 951.</title>
        <authorList>
            <consortium name="DOE Joint Genome Institute"/>
            <person name="Toome M."/>
            <person name="Kuo A."/>
            <person name="Henrissat B."/>
            <person name="Lipzen A."/>
            <person name="Tritt A."/>
            <person name="Yoshinaga Y."/>
            <person name="Zane M."/>
            <person name="Barry K."/>
            <person name="Grigoriev I.V."/>
            <person name="Spatafora J.W."/>
            <person name="Aimea M.C."/>
        </authorList>
    </citation>
    <scope>NUCLEOTIDE SEQUENCE [LARGE SCALE GENOMIC DNA]</scope>
    <source>
        <strain evidence="3 4">UBC 951</strain>
    </source>
</reference>
<dbReference type="HOGENOM" id="CLU_1964912_0_0_1"/>
<dbReference type="GeneID" id="25267342"/>
<organism evidence="3 4">
    <name type="scientific">Tilletiaria anomala (strain ATCC 24038 / CBS 436.72 / UBC 951)</name>
    <dbReference type="NCBI Taxonomy" id="1037660"/>
    <lineage>
        <taxon>Eukaryota</taxon>
        <taxon>Fungi</taxon>
        <taxon>Dikarya</taxon>
        <taxon>Basidiomycota</taxon>
        <taxon>Ustilaginomycotina</taxon>
        <taxon>Exobasidiomycetes</taxon>
        <taxon>Georgefischeriales</taxon>
        <taxon>Tilletiariaceae</taxon>
        <taxon>Tilletiaria</taxon>
    </lineage>
</organism>
<evidence type="ECO:0000256" key="2">
    <source>
        <dbReference type="SAM" id="SignalP"/>
    </source>
</evidence>
<accession>A0A066V247</accession>
<evidence type="ECO:0000313" key="4">
    <source>
        <dbReference type="Proteomes" id="UP000027361"/>
    </source>
</evidence>
<dbReference type="Proteomes" id="UP000027361">
    <property type="component" value="Unassembled WGS sequence"/>
</dbReference>
<sequence>MYTKSILVSALIASVSLSGVAAAQTSEAGAVQKRCAIGSCGTTSNSNSSQSSNASISNNETVSNQQATTGSGNQITKGNNGGGNSFGDAHVGKVCGRAFFEAKKRQIDDHVSMVTRNMDFSRYTGNFK</sequence>
<proteinExistence type="predicted"/>